<dbReference type="Gene3D" id="3.10.105.10">
    <property type="entry name" value="Dipeptide-binding Protein, Domain 3"/>
    <property type="match status" value="1"/>
</dbReference>
<feature type="signal peptide" evidence="1">
    <location>
        <begin position="1"/>
        <end position="23"/>
    </location>
</feature>
<proteinExistence type="predicted"/>
<evidence type="ECO:0000256" key="1">
    <source>
        <dbReference type="SAM" id="SignalP"/>
    </source>
</evidence>
<dbReference type="SUPFAM" id="SSF53850">
    <property type="entry name" value="Periplasmic binding protein-like II"/>
    <property type="match status" value="1"/>
</dbReference>
<keyword evidence="1" id="KW-0732">Signal</keyword>
<dbReference type="PIRSF" id="PIRSF002741">
    <property type="entry name" value="MppA"/>
    <property type="match status" value="1"/>
</dbReference>
<dbReference type="RefSeq" id="WP_110322206.1">
    <property type="nucleotide sequence ID" value="NZ_QJKD01000003.1"/>
</dbReference>
<evidence type="ECO:0000259" key="2">
    <source>
        <dbReference type="Pfam" id="PF00496"/>
    </source>
</evidence>
<dbReference type="CDD" id="cd00995">
    <property type="entry name" value="PBP2_NikA_DppA_OppA_like"/>
    <property type="match status" value="1"/>
</dbReference>
<dbReference type="Pfam" id="PF00496">
    <property type="entry name" value="SBP_bac_5"/>
    <property type="match status" value="1"/>
</dbReference>
<dbReference type="InterPro" id="IPR000914">
    <property type="entry name" value="SBP_5_dom"/>
</dbReference>
<dbReference type="GO" id="GO:0042597">
    <property type="term" value="C:periplasmic space"/>
    <property type="evidence" value="ECO:0007669"/>
    <property type="project" value="UniProtKB-ARBA"/>
</dbReference>
<evidence type="ECO:0000313" key="3">
    <source>
        <dbReference type="EMBL" id="PXX55098.1"/>
    </source>
</evidence>
<organism evidence="3 4">
    <name type="scientific">Hungatella effluvii</name>
    <dbReference type="NCBI Taxonomy" id="1096246"/>
    <lineage>
        <taxon>Bacteria</taxon>
        <taxon>Bacillati</taxon>
        <taxon>Bacillota</taxon>
        <taxon>Clostridia</taxon>
        <taxon>Lachnospirales</taxon>
        <taxon>Lachnospiraceae</taxon>
        <taxon>Hungatella</taxon>
    </lineage>
</organism>
<dbReference type="InterPro" id="IPR030678">
    <property type="entry name" value="Peptide/Ni-bd"/>
</dbReference>
<dbReference type="Gene3D" id="3.40.190.10">
    <property type="entry name" value="Periplasmic binding protein-like II"/>
    <property type="match status" value="1"/>
</dbReference>
<gene>
    <name evidence="3" type="ORF">DFR60_103149</name>
</gene>
<reference evidence="3 4" key="1">
    <citation type="submission" date="2018-05" db="EMBL/GenBank/DDBJ databases">
        <title>Genomic Encyclopedia of Type Strains, Phase IV (KMG-IV): sequencing the most valuable type-strain genomes for metagenomic binning, comparative biology and taxonomic classification.</title>
        <authorList>
            <person name="Goeker M."/>
        </authorList>
    </citation>
    <scope>NUCLEOTIDE SEQUENCE [LARGE SCALE GENOMIC DNA]</scope>
    <source>
        <strain evidence="3 4">DSM 24995</strain>
    </source>
</reference>
<evidence type="ECO:0000313" key="4">
    <source>
        <dbReference type="Proteomes" id="UP000248057"/>
    </source>
</evidence>
<comment type="caution">
    <text evidence="3">The sequence shown here is derived from an EMBL/GenBank/DDBJ whole genome shotgun (WGS) entry which is preliminary data.</text>
</comment>
<dbReference type="GeneID" id="86060663"/>
<sequence length="551" mass="60509">MKLKKVLAVAMAVTMLGSLTACGSNGGSGEAAAAKAPAGKEASADGSKTVNIAMTTTMGDLDPFAPPTQGRNFLRYAVYDNIAIFKDFGTSWDQMQWVLAKNIEQKDDVTFEIELYDYIHDALGNPIQASDVVFCLNSISESGNFTRFTNYMESASVIDDNHLEVKLKTTTVGAFEYMLAQCCIVSQKTYEEHKDQFSTKPITSGAYQVTECVSGSYYVLEKNPDYWQTEKSLRSYAASAYDQGVDKFVYNIVTEASQATIALQMGEDDIVTVCNNAEIGYFMNQDGTPTEGYSVNKVLSSAPMLLAFNMDEGQMFDGNLALRQAICYAINQEDIIAGGLRGNGEAIKDLGDKLCGDYNPEWNEEDYYDFNLDKAKAMLEEAGYPGGVDPATGAPLHIRLLIDQQYKDTAVVIQSQLIAAGLDVEINAYDNSLLATYQYDPAQWDLYVFIQGTECYVTSIYDGIFDAGADGKAPKCFVKDETLQGLVEAAHEISTHGDETVEALHDYVRDNAYAYGLYQSYTFSVGRDTIGLVNHPWGQLVGPACDYTNFK</sequence>
<feature type="chain" id="PRO_5038840073" evidence="1">
    <location>
        <begin position="24"/>
        <end position="551"/>
    </location>
</feature>
<feature type="domain" description="Solute-binding protein family 5" evidence="2">
    <location>
        <begin position="99"/>
        <end position="449"/>
    </location>
</feature>
<dbReference type="GO" id="GO:0015833">
    <property type="term" value="P:peptide transport"/>
    <property type="evidence" value="ECO:0007669"/>
    <property type="project" value="TreeGrafter"/>
</dbReference>
<dbReference type="Proteomes" id="UP000248057">
    <property type="component" value="Unassembled WGS sequence"/>
</dbReference>
<dbReference type="AlphaFoldDB" id="A0A2V3YA60"/>
<keyword evidence="4" id="KW-1185">Reference proteome</keyword>
<dbReference type="PROSITE" id="PS51257">
    <property type="entry name" value="PROKAR_LIPOPROTEIN"/>
    <property type="match status" value="1"/>
</dbReference>
<dbReference type="GO" id="GO:0043190">
    <property type="term" value="C:ATP-binding cassette (ABC) transporter complex"/>
    <property type="evidence" value="ECO:0007669"/>
    <property type="project" value="InterPro"/>
</dbReference>
<dbReference type="InterPro" id="IPR039424">
    <property type="entry name" value="SBP_5"/>
</dbReference>
<accession>A0A2V3YA60</accession>
<dbReference type="PANTHER" id="PTHR30290">
    <property type="entry name" value="PERIPLASMIC BINDING COMPONENT OF ABC TRANSPORTER"/>
    <property type="match status" value="1"/>
</dbReference>
<protein>
    <submittedName>
        <fullName evidence="3">ABC-type transport system substrate-binding protein</fullName>
    </submittedName>
</protein>
<name>A0A2V3YA60_9FIRM</name>
<dbReference type="EMBL" id="QJKD01000003">
    <property type="protein sequence ID" value="PXX55098.1"/>
    <property type="molecule type" value="Genomic_DNA"/>
</dbReference>
<dbReference type="GO" id="GO:1904680">
    <property type="term" value="F:peptide transmembrane transporter activity"/>
    <property type="evidence" value="ECO:0007669"/>
    <property type="project" value="TreeGrafter"/>
</dbReference>